<evidence type="ECO:0000256" key="4">
    <source>
        <dbReference type="ARBA" id="ARBA00023136"/>
    </source>
</evidence>
<keyword evidence="4 5" id="KW-0472">Membrane</keyword>
<comment type="subcellular location">
    <subcellularLocation>
        <location evidence="1">Membrane</location>
        <topology evidence="1">Multi-pass membrane protein</topology>
    </subcellularLocation>
</comment>
<sequence>MTIRLADVEPSPDVFAAVMATGILSIAARDHRYSAISDALGVLATLALLALVVVVVATRALTSWDLRDPDVTLRLFTFVAACAVLDSRLASHRIVLQVLGAVALAAWLALLALTARNMSASPWAALRDRAHGAWELASVGTSGLAIVAAVAARHERRWLWVAAPVWVAALCIYALMTWLILWRAVSERQDRDGFEPDSWILMGGLAIATLAGDSIHALAPAWLARPVLAVTVVTWVAATLWIPPLILFGLRRISRRPTMLRFAGVWWALVFPLGMYSAASYAMVAGIHQNALLTVSLVFFWDALAAWLIVVIAGLLRLRRGLSSVGAQRDAGRP</sequence>
<dbReference type="STRING" id="767916.AWB91_17705"/>
<feature type="transmembrane region" description="Helical" evidence="5">
    <location>
        <begin position="40"/>
        <end position="61"/>
    </location>
</feature>
<feature type="transmembrane region" description="Helical" evidence="5">
    <location>
        <begin position="228"/>
        <end position="250"/>
    </location>
</feature>
<keyword evidence="3 5" id="KW-1133">Transmembrane helix</keyword>
<evidence type="ECO:0000313" key="7">
    <source>
        <dbReference type="Proteomes" id="UP000193285"/>
    </source>
</evidence>
<feature type="transmembrane region" description="Helical" evidence="5">
    <location>
        <begin position="291"/>
        <end position="316"/>
    </location>
</feature>
<evidence type="ECO:0000256" key="2">
    <source>
        <dbReference type="ARBA" id="ARBA00022692"/>
    </source>
</evidence>
<dbReference type="Pfam" id="PF03595">
    <property type="entry name" value="SLAC1"/>
    <property type="match status" value="1"/>
</dbReference>
<keyword evidence="2 5" id="KW-0812">Transmembrane</keyword>
<dbReference type="EMBL" id="LQPN01000080">
    <property type="protein sequence ID" value="ORW36572.1"/>
    <property type="molecule type" value="Genomic_DNA"/>
</dbReference>
<evidence type="ECO:0000256" key="5">
    <source>
        <dbReference type="SAM" id="Phobius"/>
    </source>
</evidence>
<evidence type="ECO:0000313" key="6">
    <source>
        <dbReference type="EMBL" id="ORW36572.1"/>
    </source>
</evidence>
<evidence type="ECO:0000256" key="3">
    <source>
        <dbReference type="ARBA" id="ARBA00022989"/>
    </source>
</evidence>
<name>A0A1X2A337_9MYCO</name>
<dbReference type="CDD" id="cd09319">
    <property type="entry name" value="TDT_like_1"/>
    <property type="match status" value="1"/>
</dbReference>
<feature type="transmembrane region" description="Helical" evidence="5">
    <location>
        <begin position="133"/>
        <end position="152"/>
    </location>
</feature>
<organism evidence="6 7">
    <name type="scientific">Mycobacterium paraense</name>
    <dbReference type="NCBI Taxonomy" id="767916"/>
    <lineage>
        <taxon>Bacteria</taxon>
        <taxon>Bacillati</taxon>
        <taxon>Actinomycetota</taxon>
        <taxon>Actinomycetes</taxon>
        <taxon>Mycobacteriales</taxon>
        <taxon>Mycobacteriaceae</taxon>
        <taxon>Mycobacterium</taxon>
        <taxon>Mycobacterium simiae complex</taxon>
    </lineage>
</organism>
<dbReference type="GO" id="GO:0055085">
    <property type="term" value="P:transmembrane transport"/>
    <property type="evidence" value="ECO:0007669"/>
    <property type="project" value="InterPro"/>
</dbReference>
<dbReference type="OrthoDB" id="958273at2"/>
<dbReference type="RefSeq" id="WP_085246378.1">
    <property type="nucleotide sequence ID" value="NZ_LQPN01000080.1"/>
</dbReference>
<feature type="transmembrane region" description="Helical" evidence="5">
    <location>
        <begin position="158"/>
        <end position="181"/>
    </location>
</feature>
<dbReference type="AlphaFoldDB" id="A0A1X2A337"/>
<proteinExistence type="predicted"/>
<dbReference type="Proteomes" id="UP000193285">
    <property type="component" value="Unassembled WGS sequence"/>
</dbReference>
<evidence type="ECO:0000256" key="1">
    <source>
        <dbReference type="ARBA" id="ARBA00004141"/>
    </source>
</evidence>
<reference evidence="6 7" key="1">
    <citation type="journal article" date="2015" name="Emerg. Microbes Infect.">
        <title>Characterization of 17 strains belonging to the Mycobacterium simiae complex and description of Mycobacterium paraense sp. nov.</title>
        <authorList>
            <person name="Fusco da Costa A.R."/>
            <person name="Fedrizzi T."/>
            <person name="Lopes M.L."/>
            <person name="Pecorari M."/>
            <person name="Oliveira da Costa W.L."/>
            <person name="Giacobazzi E."/>
            <person name="da Costa Bahia J.R."/>
            <person name="De Sanctis V."/>
            <person name="Batista Lima K.V."/>
            <person name="Bertorelli R."/>
            <person name="Grottola A."/>
            <person name="Fabio A."/>
            <person name="Mariottini A."/>
            <person name="Ferretti P."/>
            <person name="Di Leva F."/>
            <person name="Fregni Serpini G."/>
            <person name="Tagliazucchi S."/>
            <person name="Rumpianesi F."/>
            <person name="Jousson O."/>
            <person name="Segata N."/>
            <person name="Tortoli E."/>
        </authorList>
    </citation>
    <scope>NUCLEOTIDE SEQUENCE [LARGE SCALE GENOMIC DNA]</scope>
    <source>
        <strain evidence="6 7">IEC33</strain>
    </source>
</reference>
<dbReference type="Gene3D" id="1.50.10.150">
    <property type="entry name" value="Voltage-dependent anion channel"/>
    <property type="match status" value="1"/>
</dbReference>
<gene>
    <name evidence="6" type="ORF">AWB90_25845</name>
</gene>
<dbReference type="GO" id="GO:0016020">
    <property type="term" value="C:membrane"/>
    <property type="evidence" value="ECO:0007669"/>
    <property type="project" value="UniProtKB-SubCell"/>
</dbReference>
<dbReference type="InterPro" id="IPR038665">
    <property type="entry name" value="Voltage-dep_anion_channel_sf"/>
</dbReference>
<feature type="transmembrane region" description="Helical" evidence="5">
    <location>
        <begin position="262"/>
        <end position="285"/>
    </location>
</feature>
<comment type="caution">
    <text evidence="6">The sequence shown here is derived from an EMBL/GenBank/DDBJ whole genome shotgun (WGS) entry which is preliminary data.</text>
</comment>
<protein>
    <submittedName>
        <fullName evidence="6">C4-dicarboxylate ABC transporter</fullName>
    </submittedName>
</protein>
<dbReference type="InterPro" id="IPR004695">
    <property type="entry name" value="SLAC1/Mae1/Ssu1/TehA"/>
</dbReference>
<accession>A0A1X2A337</accession>
<feature type="transmembrane region" description="Helical" evidence="5">
    <location>
        <begin position="94"/>
        <end position="113"/>
    </location>
</feature>